<feature type="domain" description="Chemotaxis phosphatase CheX-like" evidence="2">
    <location>
        <begin position="57"/>
        <end position="148"/>
    </location>
</feature>
<name>A0A494XU04_9BACL</name>
<dbReference type="InterPro" id="IPR028976">
    <property type="entry name" value="CheC-like_sf"/>
</dbReference>
<evidence type="ECO:0000259" key="2">
    <source>
        <dbReference type="Pfam" id="PF13690"/>
    </source>
</evidence>
<evidence type="ECO:0000256" key="1">
    <source>
        <dbReference type="ARBA" id="ARBA00022500"/>
    </source>
</evidence>
<sequence length="171" mass="18983">MFDATRTNVNLMEAYMLNEFEVITKVGENVLKGYLGLNAQPLRQQEQQESYIGKDIGVIIQLVGQMDGQVICTMNLDTVKSLIGRMMGGLEIGQLDDMCWSALQEFGNWIVSGIAIELSELGIDVNITHPIIQEGFTIIHSRSKFMAVPISTEIGTVEIYISLEKNNQVAV</sequence>
<dbReference type="CDD" id="cd17906">
    <property type="entry name" value="CheX"/>
    <property type="match status" value="1"/>
</dbReference>
<evidence type="ECO:0000313" key="4">
    <source>
        <dbReference type="Proteomes" id="UP000282076"/>
    </source>
</evidence>
<proteinExistence type="predicted"/>
<organism evidence="3 4">
    <name type="scientific">Cohnella endophytica</name>
    <dbReference type="NCBI Taxonomy" id="2419778"/>
    <lineage>
        <taxon>Bacteria</taxon>
        <taxon>Bacillati</taxon>
        <taxon>Bacillota</taxon>
        <taxon>Bacilli</taxon>
        <taxon>Bacillales</taxon>
        <taxon>Paenibacillaceae</taxon>
        <taxon>Cohnella</taxon>
    </lineage>
</organism>
<gene>
    <name evidence="3" type="ORF">D7Z26_12060</name>
</gene>
<dbReference type="AlphaFoldDB" id="A0A494XU04"/>
<keyword evidence="4" id="KW-1185">Reference proteome</keyword>
<accession>A0A494XU04</accession>
<dbReference type="EMBL" id="RBZM01000005">
    <property type="protein sequence ID" value="RKP54113.1"/>
    <property type="molecule type" value="Genomic_DNA"/>
</dbReference>
<dbReference type="InterPro" id="IPR028051">
    <property type="entry name" value="CheX-like_dom"/>
</dbReference>
<dbReference type="InterPro" id="IPR038756">
    <property type="entry name" value="CheX-like"/>
</dbReference>
<protein>
    <recommendedName>
        <fullName evidence="2">Chemotaxis phosphatase CheX-like domain-containing protein</fullName>
    </recommendedName>
</protein>
<dbReference type="GO" id="GO:0006935">
    <property type="term" value="P:chemotaxis"/>
    <property type="evidence" value="ECO:0007669"/>
    <property type="project" value="UniProtKB-KW"/>
</dbReference>
<dbReference type="Gene3D" id="3.40.1550.10">
    <property type="entry name" value="CheC-like"/>
    <property type="match status" value="1"/>
</dbReference>
<dbReference type="Proteomes" id="UP000282076">
    <property type="component" value="Unassembled WGS sequence"/>
</dbReference>
<reference evidence="3 4" key="1">
    <citation type="submission" date="2018-10" db="EMBL/GenBank/DDBJ databases">
        <title>Cohnella sp. M2MS4P-1, whole genome shotgun sequence.</title>
        <authorList>
            <person name="Tuo L."/>
        </authorList>
    </citation>
    <scope>NUCLEOTIDE SEQUENCE [LARGE SCALE GENOMIC DNA]</scope>
    <source>
        <strain evidence="3 4">M2MS4P-1</strain>
    </source>
</reference>
<dbReference type="SUPFAM" id="SSF103039">
    <property type="entry name" value="CheC-like"/>
    <property type="match status" value="1"/>
</dbReference>
<dbReference type="PANTHER" id="PTHR39452:SF1">
    <property type="entry name" value="CHEY-P PHOSPHATASE CHEX"/>
    <property type="match status" value="1"/>
</dbReference>
<keyword evidence="1" id="KW-0145">Chemotaxis</keyword>
<evidence type="ECO:0000313" key="3">
    <source>
        <dbReference type="EMBL" id="RKP54113.1"/>
    </source>
</evidence>
<dbReference type="Pfam" id="PF13690">
    <property type="entry name" value="CheX"/>
    <property type="match status" value="1"/>
</dbReference>
<dbReference type="PANTHER" id="PTHR39452">
    <property type="entry name" value="CHEY-P PHOSPHATASE CHEX"/>
    <property type="match status" value="1"/>
</dbReference>
<comment type="caution">
    <text evidence="3">The sequence shown here is derived from an EMBL/GenBank/DDBJ whole genome shotgun (WGS) entry which is preliminary data.</text>
</comment>